<organism evidence="2 3">
    <name type="scientific">Exserohilum turcicum (strain 28A)</name>
    <name type="common">Northern leaf blight fungus</name>
    <name type="synonym">Setosphaeria turcica</name>
    <dbReference type="NCBI Taxonomy" id="671987"/>
    <lineage>
        <taxon>Eukaryota</taxon>
        <taxon>Fungi</taxon>
        <taxon>Dikarya</taxon>
        <taxon>Ascomycota</taxon>
        <taxon>Pezizomycotina</taxon>
        <taxon>Dothideomycetes</taxon>
        <taxon>Pleosporomycetidae</taxon>
        <taxon>Pleosporales</taxon>
        <taxon>Pleosporineae</taxon>
        <taxon>Pleosporaceae</taxon>
        <taxon>Exserohilum</taxon>
    </lineage>
</organism>
<gene>
    <name evidence="2" type="ORF">SETTUDRAFT_36485</name>
</gene>
<accession>R0KPM7</accession>
<feature type="region of interest" description="Disordered" evidence="1">
    <location>
        <begin position="151"/>
        <end position="178"/>
    </location>
</feature>
<dbReference type="HOGENOM" id="CLU_1511498_0_0_1"/>
<dbReference type="AlphaFoldDB" id="R0KPM7"/>
<proteinExistence type="predicted"/>
<protein>
    <submittedName>
        <fullName evidence="2">Uncharacterized protein</fullName>
    </submittedName>
</protein>
<reference evidence="2 3" key="1">
    <citation type="journal article" date="2012" name="PLoS Pathog.">
        <title>Diverse lifestyles and strategies of plant pathogenesis encoded in the genomes of eighteen Dothideomycetes fungi.</title>
        <authorList>
            <person name="Ohm R.A."/>
            <person name="Feau N."/>
            <person name="Henrissat B."/>
            <person name="Schoch C.L."/>
            <person name="Horwitz B.A."/>
            <person name="Barry K.W."/>
            <person name="Condon B.J."/>
            <person name="Copeland A.C."/>
            <person name="Dhillon B."/>
            <person name="Glaser F."/>
            <person name="Hesse C.N."/>
            <person name="Kosti I."/>
            <person name="LaButti K."/>
            <person name="Lindquist E.A."/>
            <person name="Lucas S."/>
            <person name="Salamov A.A."/>
            <person name="Bradshaw R.E."/>
            <person name="Ciuffetti L."/>
            <person name="Hamelin R.C."/>
            <person name="Kema G.H.J."/>
            <person name="Lawrence C."/>
            <person name="Scott J.A."/>
            <person name="Spatafora J.W."/>
            <person name="Turgeon B.G."/>
            <person name="de Wit P.J.G.M."/>
            <person name="Zhong S."/>
            <person name="Goodwin S.B."/>
            <person name="Grigoriev I.V."/>
        </authorList>
    </citation>
    <scope>NUCLEOTIDE SEQUENCE [LARGE SCALE GENOMIC DNA]</scope>
    <source>
        <strain evidence="3">28A</strain>
    </source>
</reference>
<keyword evidence="3" id="KW-1185">Reference proteome</keyword>
<dbReference type="Proteomes" id="UP000016935">
    <property type="component" value="Unassembled WGS sequence"/>
</dbReference>
<name>R0KPM7_EXST2</name>
<feature type="region of interest" description="Disordered" evidence="1">
    <location>
        <begin position="27"/>
        <end position="49"/>
    </location>
</feature>
<sequence>MTLKHSQARVGPQRWFRHVQTLCAMAAPMPPSSSSHKSSASRHPMPRQAPHMGMGCAFRPGPNVAPLLPPSPRAIPTPAVAAKHLRCLPTTTTTTAAADVLVHPHETSCEAILVPALSHVALNAHTRPHTHTPTQTPPAMARCRCKGSPLDWPMSASRPPMQPPPKVTPSHASCIQPS</sequence>
<reference evidence="2 3" key="2">
    <citation type="journal article" date="2013" name="PLoS Genet.">
        <title>Comparative genome structure, secondary metabolite, and effector coding capacity across Cochliobolus pathogens.</title>
        <authorList>
            <person name="Condon B.J."/>
            <person name="Leng Y."/>
            <person name="Wu D."/>
            <person name="Bushley K.E."/>
            <person name="Ohm R.A."/>
            <person name="Otillar R."/>
            <person name="Martin J."/>
            <person name="Schackwitz W."/>
            <person name="Grimwood J."/>
            <person name="MohdZainudin N."/>
            <person name="Xue C."/>
            <person name="Wang R."/>
            <person name="Manning V.A."/>
            <person name="Dhillon B."/>
            <person name="Tu Z.J."/>
            <person name="Steffenson B.J."/>
            <person name="Salamov A."/>
            <person name="Sun H."/>
            <person name="Lowry S."/>
            <person name="LaButti K."/>
            <person name="Han J."/>
            <person name="Copeland A."/>
            <person name="Lindquist E."/>
            <person name="Barry K."/>
            <person name="Schmutz J."/>
            <person name="Baker S.E."/>
            <person name="Ciuffetti L.M."/>
            <person name="Grigoriev I.V."/>
            <person name="Zhong S."/>
            <person name="Turgeon B.G."/>
        </authorList>
    </citation>
    <scope>NUCLEOTIDE SEQUENCE [LARGE SCALE GENOMIC DNA]</scope>
    <source>
        <strain evidence="3">28A</strain>
    </source>
</reference>
<feature type="compositionally biased region" description="Low complexity" evidence="1">
    <location>
        <begin position="27"/>
        <end position="43"/>
    </location>
</feature>
<evidence type="ECO:0000256" key="1">
    <source>
        <dbReference type="SAM" id="MobiDB-lite"/>
    </source>
</evidence>
<evidence type="ECO:0000313" key="3">
    <source>
        <dbReference type="Proteomes" id="UP000016935"/>
    </source>
</evidence>
<dbReference type="EMBL" id="KB908482">
    <property type="protein sequence ID" value="EOA90989.1"/>
    <property type="molecule type" value="Genomic_DNA"/>
</dbReference>
<evidence type="ECO:0000313" key="2">
    <source>
        <dbReference type="EMBL" id="EOA90989.1"/>
    </source>
</evidence>
<dbReference type="GeneID" id="19404142"/>
<dbReference type="RefSeq" id="XP_008021308.1">
    <property type="nucleotide sequence ID" value="XM_008023117.1"/>
</dbReference>